<proteinExistence type="inferred from homology"/>
<dbReference type="InterPro" id="IPR017853">
    <property type="entry name" value="GH"/>
</dbReference>
<comment type="similarity">
    <text evidence="1 4">Belongs to the glycosyl hydrolase 27 family.</text>
</comment>
<evidence type="ECO:0000256" key="4">
    <source>
        <dbReference type="RuleBase" id="RU361168"/>
    </source>
</evidence>
<dbReference type="InterPro" id="IPR013785">
    <property type="entry name" value="Aldolase_TIM"/>
</dbReference>
<keyword evidence="2 4" id="KW-0378">Hydrolase</keyword>
<dbReference type="PANTHER" id="PTHR11452">
    <property type="entry name" value="ALPHA-GALACTOSIDASE/ALPHA-N-ACETYLGALACTOSAMINIDASE"/>
    <property type="match status" value="1"/>
</dbReference>
<evidence type="ECO:0000256" key="3">
    <source>
        <dbReference type="ARBA" id="ARBA00023295"/>
    </source>
</evidence>
<dbReference type="EMBL" id="CAJNNW010033018">
    <property type="protein sequence ID" value="CAE8716689.1"/>
    <property type="molecule type" value="Genomic_DNA"/>
</dbReference>
<reference evidence="5" key="1">
    <citation type="submission" date="2021-02" db="EMBL/GenBank/DDBJ databases">
        <authorList>
            <person name="Dougan E. K."/>
            <person name="Rhodes N."/>
            <person name="Thang M."/>
            <person name="Chan C."/>
        </authorList>
    </citation>
    <scope>NUCLEOTIDE SEQUENCE</scope>
</reference>
<evidence type="ECO:0000313" key="5">
    <source>
        <dbReference type="EMBL" id="CAE8716689.1"/>
    </source>
</evidence>
<gene>
    <name evidence="5" type="ORF">PGLA2088_LOCUS39170</name>
</gene>
<dbReference type="GO" id="GO:0005975">
    <property type="term" value="P:carbohydrate metabolic process"/>
    <property type="evidence" value="ECO:0007669"/>
    <property type="project" value="InterPro"/>
</dbReference>
<name>A0A813L4V6_POLGL</name>
<dbReference type="Pfam" id="PF16499">
    <property type="entry name" value="Melibiase_2"/>
    <property type="match status" value="1"/>
</dbReference>
<comment type="caution">
    <text evidence="5">The sequence shown here is derived from an EMBL/GenBank/DDBJ whole genome shotgun (WGS) entry which is preliminary data.</text>
</comment>
<dbReference type="InterPro" id="IPR002241">
    <property type="entry name" value="Glyco_hydro_27"/>
</dbReference>
<dbReference type="Gene3D" id="3.20.20.70">
    <property type="entry name" value="Aldolase class I"/>
    <property type="match status" value="1"/>
</dbReference>
<evidence type="ECO:0000256" key="2">
    <source>
        <dbReference type="ARBA" id="ARBA00022801"/>
    </source>
</evidence>
<feature type="non-terminal residue" evidence="5">
    <location>
        <position position="244"/>
    </location>
</feature>
<dbReference type="EC" id="3.2.1.22" evidence="4"/>
<comment type="catalytic activity">
    <reaction evidence="4">
        <text>Hydrolysis of terminal, non-reducing alpha-D-galactose residues in alpha-D-galactosides, including galactose oligosaccharides, galactomannans and galactolipids.</text>
        <dbReference type="EC" id="3.2.1.22"/>
    </reaction>
</comment>
<organism evidence="5 6">
    <name type="scientific">Polarella glacialis</name>
    <name type="common">Dinoflagellate</name>
    <dbReference type="NCBI Taxonomy" id="89957"/>
    <lineage>
        <taxon>Eukaryota</taxon>
        <taxon>Sar</taxon>
        <taxon>Alveolata</taxon>
        <taxon>Dinophyceae</taxon>
        <taxon>Suessiales</taxon>
        <taxon>Suessiaceae</taxon>
        <taxon>Polarella</taxon>
    </lineage>
</organism>
<keyword evidence="3 4" id="KW-0326">Glycosidase</keyword>
<dbReference type="SUPFAM" id="SSF51445">
    <property type="entry name" value="(Trans)glycosidases"/>
    <property type="match status" value="1"/>
</dbReference>
<accession>A0A813L4V6</accession>
<dbReference type="Proteomes" id="UP000626109">
    <property type="component" value="Unassembled WGS sequence"/>
</dbReference>
<feature type="non-terminal residue" evidence="5">
    <location>
        <position position="1"/>
    </location>
</feature>
<keyword evidence="4" id="KW-1015">Disulfide bond</keyword>
<evidence type="ECO:0000256" key="1">
    <source>
        <dbReference type="ARBA" id="ARBA00009743"/>
    </source>
</evidence>
<evidence type="ECO:0000313" key="6">
    <source>
        <dbReference type="Proteomes" id="UP000626109"/>
    </source>
</evidence>
<dbReference type="PRINTS" id="PR00740">
    <property type="entry name" value="GLHYDRLASE27"/>
</dbReference>
<protein>
    <recommendedName>
        <fullName evidence="4">Alpha-galactosidase</fullName>
        <ecNumber evidence="4">3.2.1.22</ecNumber>
    </recommendedName>
    <alternativeName>
        <fullName evidence="4">Melibiase</fullName>
    </alternativeName>
</protein>
<dbReference type="GO" id="GO:0004557">
    <property type="term" value="F:alpha-galactosidase activity"/>
    <property type="evidence" value="ECO:0007669"/>
    <property type="project" value="UniProtKB-EC"/>
</dbReference>
<dbReference type="PANTHER" id="PTHR11452:SF33">
    <property type="entry name" value="ALPHA-GALACTOSIDASE 2"/>
    <property type="match status" value="1"/>
</dbReference>
<sequence length="244" mass="26796">LLLAGQALAIDNGLGRTPPMGWRSWNLYGANVNQTLMESIMDGMVARKRSVDGVPTSLCDLGYCDVGLDDNWQACGAGHKFSYHNDAGVPIINRDRFPDMEEMTKHAHKLGLSAGWYGNNCICAETDVTTDMYQADVTSVTEFGFDAIKLDGCGKQMDLDLWANLFNASGRPVMIENCHWGGTVPNETWCPWNFFRTSGDVRASYGSVVGNLQTTVQWAQKQLSKPGCWAYPDMLEVGCQHGPG</sequence>
<dbReference type="AlphaFoldDB" id="A0A813L4V6"/>